<name>A0ABN1J045_9CLOT</name>
<dbReference type="PIRSF" id="PIRSF004810">
    <property type="entry name" value="ChrA"/>
    <property type="match status" value="1"/>
</dbReference>
<keyword evidence="3" id="KW-1003">Cell membrane</keyword>
<sequence length="365" mass="39421">MKEIISYFLKIGLLGFGGPMAHIALMDSELVEKRKWSTKDEFLDGLAVCNLLPGPASTQLGIYMGYMRGGILGGILAGISFIFPAFIIITVLSYIYFKFGEIPSIAGVLYGINAVVIALISSSLLNMYKKTIAIKSQFIIFLATTTAITLFKVNMIVAMILAGICGIFLYSDSFKNKNHRNLHSIAFPLVFTPLLSKMFIFFIKVGLFIYGGGLVIIPFIENEVVTKLGWLTQAEFLAGIALGQVTPGPVVITAAFIGYKVSGFIGALLSTVAIFLPSFIFILIAAPYLKKLKDIPWVKAALKGVNAGVIGSILSSIILLIPAAIVDIPTLLFAVIGFISIIKYKLNVFWCVGISGLLGLILTLI</sequence>
<feature type="transmembrane region" description="Helical" evidence="7">
    <location>
        <begin position="7"/>
        <end position="25"/>
    </location>
</feature>
<evidence type="ECO:0000256" key="5">
    <source>
        <dbReference type="ARBA" id="ARBA00022989"/>
    </source>
</evidence>
<feature type="transmembrane region" description="Helical" evidence="7">
    <location>
        <begin position="347"/>
        <end position="364"/>
    </location>
</feature>
<dbReference type="NCBIfam" id="TIGR00937">
    <property type="entry name" value="2A51"/>
    <property type="match status" value="1"/>
</dbReference>
<evidence type="ECO:0000256" key="7">
    <source>
        <dbReference type="SAM" id="Phobius"/>
    </source>
</evidence>
<evidence type="ECO:0000256" key="2">
    <source>
        <dbReference type="ARBA" id="ARBA00005262"/>
    </source>
</evidence>
<dbReference type="InterPro" id="IPR014047">
    <property type="entry name" value="Chr_Tranpt_l_chain"/>
</dbReference>
<accession>A0ABN1J045</accession>
<feature type="transmembrane region" description="Helical" evidence="7">
    <location>
        <begin position="198"/>
        <end position="220"/>
    </location>
</feature>
<evidence type="ECO:0000313" key="8">
    <source>
        <dbReference type="EMBL" id="GAA0724933.1"/>
    </source>
</evidence>
<organism evidence="8 9">
    <name type="scientific">Clostridium malenominatum</name>
    <dbReference type="NCBI Taxonomy" id="1539"/>
    <lineage>
        <taxon>Bacteria</taxon>
        <taxon>Bacillati</taxon>
        <taxon>Bacillota</taxon>
        <taxon>Clostridia</taxon>
        <taxon>Eubacteriales</taxon>
        <taxon>Clostridiaceae</taxon>
        <taxon>Clostridium</taxon>
    </lineage>
</organism>
<evidence type="ECO:0000256" key="4">
    <source>
        <dbReference type="ARBA" id="ARBA00022692"/>
    </source>
</evidence>
<keyword evidence="4 7" id="KW-0812">Transmembrane</keyword>
<dbReference type="InterPro" id="IPR003370">
    <property type="entry name" value="Chromate_transpt"/>
</dbReference>
<dbReference type="PANTHER" id="PTHR43663:SF1">
    <property type="entry name" value="CHROMATE TRANSPORTER"/>
    <property type="match status" value="1"/>
</dbReference>
<evidence type="ECO:0000256" key="1">
    <source>
        <dbReference type="ARBA" id="ARBA00004651"/>
    </source>
</evidence>
<dbReference type="EMBL" id="BAAACF010000001">
    <property type="protein sequence ID" value="GAA0724933.1"/>
    <property type="molecule type" value="Genomic_DNA"/>
</dbReference>
<reference evidence="8 9" key="1">
    <citation type="journal article" date="2019" name="Int. J. Syst. Evol. Microbiol.">
        <title>The Global Catalogue of Microorganisms (GCM) 10K type strain sequencing project: providing services to taxonomists for standard genome sequencing and annotation.</title>
        <authorList>
            <consortium name="The Broad Institute Genomics Platform"/>
            <consortium name="The Broad Institute Genome Sequencing Center for Infectious Disease"/>
            <person name="Wu L."/>
            <person name="Ma J."/>
        </authorList>
    </citation>
    <scope>NUCLEOTIDE SEQUENCE [LARGE SCALE GENOMIC DNA]</scope>
    <source>
        <strain evidence="8 9">JCM 1405</strain>
    </source>
</reference>
<feature type="transmembrane region" description="Helical" evidence="7">
    <location>
        <begin position="236"/>
        <end position="259"/>
    </location>
</feature>
<proteinExistence type="inferred from homology"/>
<dbReference type="Pfam" id="PF02417">
    <property type="entry name" value="Chromate_transp"/>
    <property type="match status" value="2"/>
</dbReference>
<feature type="transmembrane region" description="Helical" evidence="7">
    <location>
        <begin position="265"/>
        <end position="289"/>
    </location>
</feature>
<dbReference type="RefSeq" id="WP_343769215.1">
    <property type="nucleotide sequence ID" value="NZ_BAAACF010000001.1"/>
</dbReference>
<comment type="similarity">
    <text evidence="2">Belongs to the chromate ion transporter (CHR) (TC 2.A.51) family.</text>
</comment>
<comment type="subcellular location">
    <subcellularLocation>
        <location evidence="1">Cell membrane</location>
        <topology evidence="1">Multi-pass membrane protein</topology>
    </subcellularLocation>
</comment>
<evidence type="ECO:0000256" key="6">
    <source>
        <dbReference type="ARBA" id="ARBA00023136"/>
    </source>
</evidence>
<gene>
    <name evidence="8" type="primary">chrA</name>
    <name evidence="8" type="ORF">GCM10008905_19530</name>
</gene>
<feature type="transmembrane region" description="Helical" evidence="7">
    <location>
        <begin position="102"/>
        <end position="126"/>
    </location>
</feature>
<feature type="transmembrane region" description="Helical" evidence="7">
    <location>
        <begin position="138"/>
        <end position="170"/>
    </location>
</feature>
<dbReference type="InterPro" id="IPR052518">
    <property type="entry name" value="CHR_Transporter"/>
</dbReference>
<dbReference type="PANTHER" id="PTHR43663">
    <property type="entry name" value="CHROMATE TRANSPORT PROTEIN-RELATED"/>
    <property type="match status" value="1"/>
</dbReference>
<dbReference type="Proteomes" id="UP001500339">
    <property type="component" value="Unassembled WGS sequence"/>
</dbReference>
<keyword evidence="6 7" id="KW-0472">Membrane</keyword>
<evidence type="ECO:0000313" key="9">
    <source>
        <dbReference type="Proteomes" id="UP001500339"/>
    </source>
</evidence>
<comment type="caution">
    <text evidence="8">The sequence shown here is derived from an EMBL/GenBank/DDBJ whole genome shotgun (WGS) entry which is preliminary data.</text>
</comment>
<evidence type="ECO:0000256" key="3">
    <source>
        <dbReference type="ARBA" id="ARBA00022475"/>
    </source>
</evidence>
<protein>
    <submittedName>
        <fullName evidence="8">Chromate efflux transporter</fullName>
    </submittedName>
</protein>
<feature type="transmembrane region" description="Helical" evidence="7">
    <location>
        <begin position="309"/>
        <end position="341"/>
    </location>
</feature>
<keyword evidence="5 7" id="KW-1133">Transmembrane helix</keyword>
<feature type="transmembrane region" description="Helical" evidence="7">
    <location>
        <begin position="71"/>
        <end position="96"/>
    </location>
</feature>
<keyword evidence="9" id="KW-1185">Reference proteome</keyword>